<reference evidence="5" key="1">
    <citation type="journal article" date="2019" name="bioRxiv">
        <title>Genomics, evolutionary history and diagnostics of the Alternaria alternata species group including apple and Asian pear pathotypes.</title>
        <authorList>
            <person name="Armitage A.D."/>
            <person name="Cockerton H.M."/>
            <person name="Sreenivasaprasad S."/>
            <person name="Woodhall J.W."/>
            <person name="Lane C.R."/>
            <person name="Harrison R.J."/>
            <person name="Clarkson J.P."/>
        </authorList>
    </citation>
    <scope>NUCLEOTIDE SEQUENCE [LARGE SCALE GENOMIC DNA]</scope>
    <source>
        <strain evidence="5">FERA 1082</strain>
    </source>
</reference>
<evidence type="ECO:0000259" key="3">
    <source>
        <dbReference type="Pfam" id="PF24883"/>
    </source>
</evidence>
<proteinExistence type="predicted"/>
<dbReference type="AlphaFoldDB" id="A0A4Q4M1F2"/>
<comment type="caution">
    <text evidence="4">The sequence shown here is derived from an EMBL/GenBank/DDBJ whole genome shotgun (WGS) entry which is preliminary data.</text>
</comment>
<evidence type="ECO:0000313" key="5">
    <source>
        <dbReference type="Proteomes" id="UP000292402"/>
    </source>
</evidence>
<dbReference type="EMBL" id="PDXA01000060">
    <property type="protein sequence ID" value="RYN38106.1"/>
    <property type="molecule type" value="Genomic_DNA"/>
</dbReference>
<feature type="domain" description="Nephrocystin 3-like N-terminal" evidence="3">
    <location>
        <begin position="40"/>
        <end position="187"/>
    </location>
</feature>
<dbReference type="SUPFAM" id="SSF57850">
    <property type="entry name" value="RING/U-box"/>
    <property type="match status" value="1"/>
</dbReference>
<dbReference type="InterPro" id="IPR027417">
    <property type="entry name" value="P-loop_NTPase"/>
</dbReference>
<dbReference type="SUPFAM" id="SSF52540">
    <property type="entry name" value="P-loop containing nucleoside triphosphate hydrolases"/>
    <property type="match status" value="1"/>
</dbReference>
<sequence length="1277" mass="143893">MSDAAAGVVPDPFAPQSHVLHSALSRNTLHGSDYDRNLFDKFFASPAFRAWSSGSRSWQLHCYGEPGCGKTTMAALAADHLPSSINGAKTAVASISITQHVWSTSLNFVEDLFQLIYTEFGAGPSAEYEAYQAACYSGDPAIERIQKLIGALSDVASGACKFLILDGYDRINEALQASVDTQFSALESSGFNVMMTRRVPVFSASPHRQCDGCGQDPLDVWLSCTTCNMFDLCYGCEKREHLGKTHICPRDGLRETYQHVSIKLGYFNIERLLGKKLSMHYTNIQPEVANRIVAYIESKAAGNITLALLYLEDIFTQDEISTFSVDRVDDRLPRDIIAYFDAEVKFIERKPKPQRLPPLLAIAAALDQQDGIPFEELEHCIRLAQNTCSNLDYPRSIEDVFSAGNGWLINPLTDDQRVDICCKPTFPLYVREKYNNSLEWARRQVNSSAKGRRGAVTPQQFEEISSPVETPDLLGSTFDTLASERPPPTPLMSFEDGLRIRELDGTFDRAIFLSKDERLVQSPPRLDSTEYVPRMAQGIIPVHKPERKVTQPDTVSTQPQIRLCEFCVRNVLESGASSGQHRLSMDDLSSVFNQCTFCTSLYGSMRDPLPNTGNWPLYHWTLRALPRGRELRGSMMLRFWSSHPTITTKSFRFLPGNDLDVPASDDLPGTTDLDLSGGTQVNKWMETCMRDHQGCSKAWHAQRSKPFFLPSRLLDVDTGDDDIIRLVDTQITKAKGPYCTLSHAWGPREKPFLTTTVWNMAKHLITGISLDELPLNFQHAIRVTRFLKVRYIWIDSLAIVQEPFGDFAREANLMHKVYRYSHCNIVAADSEDAYGGLFRDRTPHETLPVKYHGTNASHHLGTKTWTIVPADLWEKELLNSVIYYRAWVFQGADLVESTERILSPRILHFTKHQIFWDCGTLSACEVFPNGLPFPLDHKASTDRHWRGRLVGSTVSSNALTGVNDNESSYTFWMSAVQNYTECNLTSQGDKTIAIWSIAKLLRDVMREQYAVGMWSEALEEQMAWRVRETQKCENMPELDASIPSWSWASVKGSIVLQHRLALRSYTVTDHDGAMVKFTVDEETREGDREPTLERKALKLRTHISFGRLISVEEDVYRLQVLGKTSSGAIEMDAFPDAPLSTTAINPQQCAFMILAASVTSNNTSGLRLGLPSSSETCQTYSGIGLLLITHSAWFSKQEILHHEYKSALSGLKPSREQEWRLDAFSKLMSQQSERIMNMKGNTASVYRRIGALQFRDIDEQVFKSLTNDQNLENIWLE</sequence>
<accession>A0A4Q4M1F2</accession>
<evidence type="ECO:0000259" key="2">
    <source>
        <dbReference type="Pfam" id="PF06985"/>
    </source>
</evidence>
<organism evidence="4 5">
    <name type="scientific">Alternaria tenuissima</name>
    <dbReference type="NCBI Taxonomy" id="119927"/>
    <lineage>
        <taxon>Eukaryota</taxon>
        <taxon>Fungi</taxon>
        <taxon>Dikarya</taxon>
        <taxon>Ascomycota</taxon>
        <taxon>Pezizomycotina</taxon>
        <taxon>Dothideomycetes</taxon>
        <taxon>Pleosporomycetidae</taxon>
        <taxon>Pleosporales</taxon>
        <taxon>Pleosporineae</taxon>
        <taxon>Pleosporaceae</taxon>
        <taxon>Alternaria</taxon>
        <taxon>Alternaria sect. Alternaria</taxon>
        <taxon>Alternaria alternata complex</taxon>
    </lineage>
</organism>
<protein>
    <submittedName>
        <fullName evidence="4">Uncharacterized protein</fullName>
    </submittedName>
</protein>
<dbReference type="InterPro" id="IPR056884">
    <property type="entry name" value="NPHP3-like_N"/>
</dbReference>
<dbReference type="Pfam" id="PF06985">
    <property type="entry name" value="HET"/>
    <property type="match status" value="1"/>
</dbReference>
<dbReference type="PANTHER" id="PTHR33112:SF10">
    <property type="entry name" value="TOL"/>
    <property type="match status" value="1"/>
</dbReference>
<evidence type="ECO:0000313" key="4">
    <source>
        <dbReference type="EMBL" id="RYN38106.1"/>
    </source>
</evidence>
<dbReference type="Gene3D" id="3.40.50.300">
    <property type="entry name" value="P-loop containing nucleotide triphosphate hydrolases"/>
    <property type="match status" value="1"/>
</dbReference>
<dbReference type="Proteomes" id="UP000292402">
    <property type="component" value="Unassembled WGS sequence"/>
</dbReference>
<dbReference type="PANTHER" id="PTHR33112">
    <property type="entry name" value="DOMAIN PROTEIN, PUTATIVE-RELATED"/>
    <property type="match status" value="1"/>
</dbReference>
<dbReference type="Pfam" id="PF24883">
    <property type="entry name" value="NPHP3_N"/>
    <property type="match status" value="1"/>
</dbReference>
<name>A0A4Q4M1F2_9PLEO</name>
<gene>
    <name evidence="4" type="ORF">AA0114_g11478</name>
</gene>
<evidence type="ECO:0000256" key="1">
    <source>
        <dbReference type="ARBA" id="ARBA00022737"/>
    </source>
</evidence>
<dbReference type="InterPro" id="IPR010730">
    <property type="entry name" value="HET"/>
</dbReference>
<keyword evidence="1" id="KW-0677">Repeat</keyword>
<feature type="domain" description="Heterokaryon incompatibility" evidence="2">
    <location>
        <begin position="738"/>
        <end position="890"/>
    </location>
</feature>